<dbReference type="SUPFAM" id="SSF55821">
    <property type="entry name" value="YrdC/RibB"/>
    <property type="match status" value="1"/>
</dbReference>
<evidence type="ECO:0000313" key="1">
    <source>
        <dbReference type="EMBL" id="GAO43447.1"/>
    </source>
</evidence>
<name>A0A0E9N0C9_9BACT</name>
<proteinExistence type="predicted"/>
<sequence length="159" mass="16949">MDFNETLESALKALSLGDAVALPTAAGILLAVDAGNEEAADRLAPGARNPVLLLAEERDLLQYISALDLSVADQLREAPPATAFRFSGVLQVADAWLNSDGSIPVALSKDTFSFHLLKRFRRALVLLEADAGVMAQYAGHAPASGVELLRQGYLVRSFE</sequence>
<dbReference type="InterPro" id="IPR017945">
    <property type="entry name" value="DHBP_synth_RibB-like_a/b_dom"/>
</dbReference>
<evidence type="ECO:0000313" key="2">
    <source>
        <dbReference type="Proteomes" id="UP000033121"/>
    </source>
</evidence>
<dbReference type="EMBL" id="BBWV01000002">
    <property type="protein sequence ID" value="GAO43447.1"/>
    <property type="molecule type" value="Genomic_DNA"/>
</dbReference>
<dbReference type="OrthoDB" id="9814580at2"/>
<dbReference type="RefSeq" id="WP_052955748.1">
    <property type="nucleotide sequence ID" value="NZ_BBWV01000002.1"/>
</dbReference>
<gene>
    <name evidence="1" type="ORF">FPE01S_02_05520</name>
</gene>
<dbReference type="AlphaFoldDB" id="A0A0E9N0C9"/>
<dbReference type="STRING" id="1220578.FPE01S_02_05520"/>
<accession>A0A0E9N0C9</accession>
<organism evidence="1 2">
    <name type="scientific">Flavihumibacter petaseus NBRC 106054</name>
    <dbReference type="NCBI Taxonomy" id="1220578"/>
    <lineage>
        <taxon>Bacteria</taxon>
        <taxon>Pseudomonadati</taxon>
        <taxon>Bacteroidota</taxon>
        <taxon>Chitinophagia</taxon>
        <taxon>Chitinophagales</taxon>
        <taxon>Chitinophagaceae</taxon>
        <taxon>Flavihumibacter</taxon>
    </lineage>
</organism>
<protein>
    <submittedName>
        <fullName evidence="1">Uncharacterized protein</fullName>
    </submittedName>
</protein>
<reference evidence="1 2" key="1">
    <citation type="submission" date="2015-04" db="EMBL/GenBank/DDBJ databases">
        <title>Whole genome shotgun sequence of Flavihumibacter petaseus NBRC 106054.</title>
        <authorList>
            <person name="Miyazawa S."/>
            <person name="Hosoyama A."/>
            <person name="Hashimoto M."/>
            <person name="Noguchi M."/>
            <person name="Tsuchikane K."/>
            <person name="Ohji S."/>
            <person name="Yamazoe A."/>
            <person name="Ichikawa N."/>
            <person name="Kimura A."/>
            <person name="Fujita N."/>
        </authorList>
    </citation>
    <scope>NUCLEOTIDE SEQUENCE [LARGE SCALE GENOMIC DNA]</scope>
    <source>
        <strain evidence="1 2">NBRC 106054</strain>
    </source>
</reference>
<comment type="caution">
    <text evidence="1">The sequence shown here is derived from an EMBL/GenBank/DDBJ whole genome shotgun (WGS) entry which is preliminary data.</text>
</comment>
<keyword evidence="2" id="KW-1185">Reference proteome</keyword>
<dbReference type="Proteomes" id="UP000033121">
    <property type="component" value="Unassembled WGS sequence"/>
</dbReference>